<keyword evidence="3" id="KW-1185">Reference proteome</keyword>
<dbReference type="GO" id="GO:0004340">
    <property type="term" value="F:glucokinase activity"/>
    <property type="evidence" value="ECO:0007669"/>
    <property type="project" value="UniProtKB-EC"/>
</dbReference>
<protein>
    <submittedName>
        <fullName evidence="2">Glucokinase</fullName>
        <ecNumber evidence="2">2.7.1.2</ecNumber>
    </submittedName>
</protein>
<dbReference type="Pfam" id="PF00480">
    <property type="entry name" value="ROK"/>
    <property type="match status" value="1"/>
</dbReference>
<dbReference type="InterPro" id="IPR000600">
    <property type="entry name" value="ROK"/>
</dbReference>
<dbReference type="SUPFAM" id="SSF53067">
    <property type="entry name" value="Actin-like ATPase domain"/>
    <property type="match status" value="1"/>
</dbReference>
<dbReference type="InterPro" id="IPR043129">
    <property type="entry name" value="ATPase_NBD"/>
</dbReference>
<dbReference type="PANTHER" id="PTHR18964:SF149">
    <property type="entry name" value="BIFUNCTIONAL UDP-N-ACETYLGLUCOSAMINE 2-EPIMERASE_N-ACETYLMANNOSAMINE KINASE"/>
    <property type="match status" value="1"/>
</dbReference>
<dbReference type="AlphaFoldDB" id="A0A7Y9L9P4"/>
<proteinExistence type="inferred from homology"/>
<comment type="similarity">
    <text evidence="1">Belongs to the ROK (NagC/XylR) family.</text>
</comment>
<evidence type="ECO:0000313" key="3">
    <source>
        <dbReference type="Proteomes" id="UP000569914"/>
    </source>
</evidence>
<dbReference type="Gene3D" id="3.30.420.40">
    <property type="match status" value="2"/>
</dbReference>
<dbReference type="EMBL" id="JACCBU010000001">
    <property type="protein sequence ID" value="NYE69013.1"/>
    <property type="molecule type" value="Genomic_DNA"/>
</dbReference>
<sequence length="319" mass="33430">MTRGEQDATARVAIDLGGSSVKIGVLDQDGAVLLRDEFVVTGELADLNRAAHLAGELIKESGAPVDGAGVALPGVVDRAAGRLVRAHDKYGYLGDRDLRAWGSATLGVPTMIENDARAALLGEVTYGCARGATDAVIMTLGTGIGTAALIDGHLLRGRHDHAAILGGHQTVDLSGIPCNCGNLGCAEAQASTWSLPLHLARDPQRDASALARTERPGLADLFAAPADDPAAADLRTRFLNVWGAALVNLCHAYDPEVVIVSGGVLRARDRVLPSLTEYVHRHLWSSAHRPELITPDRPEDSVLRGLAALAGPTTAARKR</sequence>
<reference evidence="2 3" key="1">
    <citation type="submission" date="2020-07" db="EMBL/GenBank/DDBJ databases">
        <title>Sequencing the genomes of 1000 actinobacteria strains.</title>
        <authorList>
            <person name="Klenk H.-P."/>
        </authorList>
    </citation>
    <scope>NUCLEOTIDE SEQUENCE [LARGE SCALE GENOMIC DNA]</scope>
    <source>
        <strain evidence="2 3">DSM 22083</strain>
    </source>
</reference>
<accession>A0A7Y9L9P4</accession>
<organism evidence="2 3">
    <name type="scientific">Microlunatus parietis</name>
    <dbReference type="NCBI Taxonomy" id="682979"/>
    <lineage>
        <taxon>Bacteria</taxon>
        <taxon>Bacillati</taxon>
        <taxon>Actinomycetota</taxon>
        <taxon>Actinomycetes</taxon>
        <taxon>Propionibacteriales</taxon>
        <taxon>Propionibacteriaceae</taxon>
        <taxon>Microlunatus</taxon>
    </lineage>
</organism>
<gene>
    <name evidence="2" type="ORF">BKA15_000342</name>
</gene>
<comment type="caution">
    <text evidence="2">The sequence shown here is derived from an EMBL/GenBank/DDBJ whole genome shotgun (WGS) entry which is preliminary data.</text>
</comment>
<dbReference type="PANTHER" id="PTHR18964">
    <property type="entry name" value="ROK (REPRESSOR, ORF, KINASE) FAMILY"/>
    <property type="match status" value="1"/>
</dbReference>
<evidence type="ECO:0000313" key="2">
    <source>
        <dbReference type="EMBL" id="NYE69013.1"/>
    </source>
</evidence>
<keyword evidence="2" id="KW-0418">Kinase</keyword>
<dbReference type="Proteomes" id="UP000569914">
    <property type="component" value="Unassembled WGS sequence"/>
</dbReference>
<name>A0A7Y9L9P4_9ACTN</name>
<dbReference type="EC" id="2.7.1.2" evidence="2"/>
<keyword evidence="2" id="KW-0808">Transferase</keyword>
<evidence type="ECO:0000256" key="1">
    <source>
        <dbReference type="ARBA" id="ARBA00006479"/>
    </source>
</evidence>
<dbReference type="RefSeq" id="WP_179747801.1">
    <property type="nucleotide sequence ID" value="NZ_JACCBU010000001.1"/>
</dbReference>